<name>W8AER7_CERCA</name>
<feature type="region of interest" description="Disordered" evidence="1">
    <location>
        <begin position="131"/>
        <end position="178"/>
    </location>
</feature>
<feature type="domain" description="Peptidase S1" evidence="3">
    <location>
        <begin position="206"/>
        <end position="416"/>
    </location>
</feature>
<dbReference type="InterPro" id="IPR001254">
    <property type="entry name" value="Trypsin_dom"/>
</dbReference>
<dbReference type="OrthoDB" id="7726766at2759"/>
<keyword evidence="4" id="KW-0378">Hydrolase</keyword>
<accession>W8AER7</accession>
<dbReference type="EMBL" id="GAMC01019850">
    <property type="protein sequence ID" value="JAB86705.1"/>
    <property type="molecule type" value="mRNA"/>
</dbReference>
<feature type="chain" id="PRO_5004905738" evidence="2">
    <location>
        <begin position="23"/>
        <end position="419"/>
    </location>
</feature>
<dbReference type="PROSITE" id="PS50240">
    <property type="entry name" value="TRYPSIN_DOM"/>
    <property type="match status" value="1"/>
</dbReference>
<gene>
    <name evidence="4" type="primary">PSH</name>
</gene>
<evidence type="ECO:0000259" key="3">
    <source>
        <dbReference type="PROSITE" id="PS50240"/>
    </source>
</evidence>
<dbReference type="SUPFAM" id="SSF50494">
    <property type="entry name" value="Trypsin-like serine proteases"/>
    <property type="match status" value="1"/>
</dbReference>
<feature type="compositionally biased region" description="Polar residues" evidence="1">
    <location>
        <begin position="159"/>
        <end position="174"/>
    </location>
</feature>
<reference evidence="4" key="1">
    <citation type="submission" date="2013-07" db="EMBL/GenBank/DDBJ databases">
        <authorList>
            <person name="Geib S."/>
        </authorList>
    </citation>
    <scope>NUCLEOTIDE SEQUENCE</scope>
</reference>
<proteinExistence type="evidence at transcript level"/>
<dbReference type="InterPro" id="IPR043504">
    <property type="entry name" value="Peptidase_S1_PA_chymotrypsin"/>
</dbReference>
<organism evidence="4">
    <name type="scientific">Ceratitis capitata</name>
    <name type="common">Mediterranean fruit fly</name>
    <name type="synonym">Tephritis capitata</name>
    <dbReference type="NCBI Taxonomy" id="7213"/>
    <lineage>
        <taxon>Eukaryota</taxon>
        <taxon>Metazoa</taxon>
        <taxon>Ecdysozoa</taxon>
        <taxon>Arthropoda</taxon>
        <taxon>Hexapoda</taxon>
        <taxon>Insecta</taxon>
        <taxon>Pterygota</taxon>
        <taxon>Neoptera</taxon>
        <taxon>Endopterygota</taxon>
        <taxon>Diptera</taxon>
        <taxon>Brachycera</taxon>
        <taxon>Muscomorpha</taxon>
        <taxon>Tephritoidea</taxon>
        <taxon>Tephritidae</taxon>
        <taxon>Ceratitis</taxon>
        <taxon>Ceratitis</taxon>
    </lineage>
</organism>
<dbReference type="InterPro" id="IPR051333">
    <property type="entry name" value="CLIP_Serine_Protease"/>
</dbReference>
<dbReference type="Gene3D" id="2.40.10.10">
    <property type="entry name" value="Trypsin-like serine proteases"/>
    <property type="match status" value="1"/>
</dbReference>
<evidence type="ECO:0000313" key="4">
    <source>
        <dbReference type="EMBL" id="JAB86705.1"/>
    </source>
</evidence>
<keyword evidence="2" id="KW-0732">Signal</keyword>
<dbReference type="PANTHER" id="PTHR24260">
    <property type="match status" value="1"/>
</dbReference>
<keyword evidence="4" id="KW-0645">Protease</keyword>
<dbReference type="Pfam" id="PF00089">
    <property type="entry name" value="Trypsin"/>
    <property type="match status" value="1"/>
</dbReference>
<feature type="signal peptide" evidence="2">
    <location>
        <begin position="1"/>
        <end position="22"/>
    </location>
</feature>
<dbReference type="GO" id="GO:0004252">
    <property type="term" value="F:serine-type endopeptidase activity"/>
    <property type="evidence" value="ECO:0007669"/>
    <property type="project" value="InterPro"/>
</dbReference>
<dbReference type="GO" id="GO:0006508">
    <property type="term" value="P:proteolysis"/>
    <property type="evidence" value="ECO:0007669"/>
    <property type="project" value="UniProtKB-KW"/>
</dbReference>
<feature type="compositionally biased region" description="Basic and acidic residues" evidence="1">
    <location>
        <begin position="138"/>
        <end position="148"/>
    </location>
</feature>
<evidence type="ECO:0000256" key="2">
    <source>
        <dbReference type="SAM" id="SignalP"/>
    </source>
</evidence>
<reference evidence="4" key="2">
    <citation type="journal article" date="2014" name="BMC Genomics">
        <title>A genomic perspective to assessing quality of mass-reared SIT flies used in Mediterranean fruit fly (Ceratitis capitata) eradication in California.</title>
        <authorList>
            <person name="Calla B."/>
            <person name="Hall B."/>
            <person name="Hou S."/>
            <person name="Geib S.M."/>
        </authorList>
    </citation>
    <scope>NUCLEOTIDE SEQUENCE</scope>
</reference>
<protein>
    <submittedName>
        <fullName evidence="4">Serine protease persephone</fullName>
    </submittedName>
</protein>
<dbReference type="InterPro" id="IPR009003">
    <property type="entry name" value="Peptidase_S1_PA"/>
</dbReference>
<dbReference type="AlphaFoldDB" id="W8AER7"/>
<sequence length="419" mass="47306">MAGRGVWHCYSLLLFLAKCISGFGIEQSFTIYMDVGNDIENVIKWGTTCEAKQTNMESILQRNIWELKESERKLNEKISNSNSKIANLEKRVDSFEQKLILMENTLQSTIWECKKKEEELKNSISKLSSAVNALNSKSESRGHERPPLERPSTVPGNHPSVNLPTLPTSPSGPKTNVPDVGRLAEQACENTKRNKPPILAIENFYYMASIGIKRIYSYRHRCMGALIEKRFVIATSQCLSKVDVNAVRLGYARNVEGNVKKVHLHPKFSRYARDNSYVGLVELENELLYSANLYPICLCTSPTIPLKDAYIYYAYYDETSKLSAGQIRSRIVAYKNCLTLGESHLSNLICTENDNGTTIDMYTASNGPIVLLANGINDKDRLIAVDSKSENRDASYFSHQIISVYDNLDFIENIVWKGE</sequence>
<dbReference type="PANTHER" id="PTHR24260:SF136">
    <property type="entry name" value="GH08193P-RELATED"/>
    <property type="match status" value="1"/>
</dbReference>
<evidence type="ECO:0000256" key="1">
    <source>
        <dbReference type="SAM" id="MobiDB-lite"/>
    </source>
</evidence>